<dbReference type="AlphaFoldDB" id="A0A9D3YFG1"/>
<feature type="compositionally biased region" description="Basic and acidic residues" evidence="1">
    <location>
        <begin position="62"/>
        <end position="71"/>
    </location>
</feature>
<evidence type="ECO:0000313" key="3">
    <source>
        <dbReference type="Proteomes" id="UP000828390"/>
    </source>
</evidence>
<reference evidence="2" key="2">
    <citation type="submission" date="2020-11" db="EMBL/GenBank/DDBJ databases">
        <authorList>
            <person name="McCartney M.A."/>
            <person name="Auch B."/>
            <person name="Kono T."/>
            <person name="Mallez S."/>
            <person name="Becker A."/>
            <person name="Gohl D.M."/>
            <person name="Silverstein K.A.T."/>
            <person name="Koren S."/>
            <person name="Bechman K.B."/>
            <person name="Herman A."/>
            <person name="Abrahante J.E."/>
            <person name="Garbe J."/>
        </authorList>
    </citation>
    <scope>NUCLEOTIDE SEQUENCE</scope>
    <source>
        <strain evidence="2">Duluth1</strain>
        <tissue evidence="2">Whole animal</tissue>
    </source>
</reference>
<evidence type="ECO:0000313" key="2">
    <source>
        <dbReference type="EMBL" id="KAH3697427.1"/>
    </source>
</evidence>
<proteinExistence type="predicted"/>
<sequence length="219" mass="24812">MSPEELRAMKLELYRKSRISGVIGAIDGTVELFRSRKWFHALNVQAVVDTKTIDIPFSELSDTERKKEKPTKPINLTNTHKKRQAKAQEQQQLDRQEKQQVDGSANGTSADDPNAFPTTSRNSSTVVCGTQTDDSGCNPTYYPKSPYFSLSVSDFVAAMRKKKLRRESKRKNNRNANGHPTVGREDVWTMKKWYELMMAVTIVIIGGMKNEIACARVLR</sequence>
<comment type="caution">
    <text evidence="2">The sequence shown here is derived from an EMBL/GenBank/DDBJ whole genome shotgun (WGS) entry which is preliminary data.</text>
</comment>
<reference evidence="2" key="1">
    <citation type="journal article" date="2019" name="bioRxiv">
        <title>The Genome of the Zebra Mussel, Dreissena polymorpha: A Resource for Invasive Species Research.</title>
        <authorList>
            <person name="McCartney M.A."/>
            <person name="Auch B."/>
            <person name="Kono T."/>
            <person name="Mallez S."/>
            <person name="Zhang Y."/>
            <person name="Obille A."/>
            <person name="Becker A."/>
            <person name="Abrahante J.E."/>
            <person name="Garbe J."/>
            <person name="Badalamenti J.P."/>
            <person name="Herman A."/>
            <person name="Mangelson H."/>
            <person name="Liachko I."/>
            <person name="Sullivan S."/>
            <person name="Sone E.D."/>
            <person name="Koren S."/>
            <person name="Silverstein K.A.T."/>
            <person name="Beckman K.B."/>
            <person name="Gohl D.M."/>
        </authorList>
    </citation>
    <scope>NUCLEOTIDE SEQUENCE</scope>
    <source>
        <strain evidence="2">Duluth1</strain>
        <tissue evidence="2">Whole animal</tissue>
    </source>
</reference>
<evidence type="ECO:0000256" key="1">
    <source>
        <dbReference type="SAM" id="MobiDB-lite"/>
    </source>
</evidence>
<dbReference type="Proteomes" id="UP000828390">
    <property type="component" value="Unassembled WGS sequence"/>
</dbReference>
<gene>
    <name evidence="2" type="ORF">DPMN_084928</name>
</gene>
<protein>
    <submittedName>
        <fullName evidence="2">Uncharacterized protein</fullName>
    </submittedName>
</protein>
<name>A0A9D3YFG1_DREPO</name>
<feature type="compositionally biased region" description="Polar residues" evidence="1">
    <location>
        <begin position="101"/>
        <end position="130"/>
    </location>
</feature>
<accession>A0A9D3YFG1</accession>
<dbReference type="EMBL" id="JAIWYP010000016">
    <property type="protein sequence ID" value="KAH3697427.1"/>
    <property type="molecule type" value="Genomic_DNA"/>
</dbReference>
<keyword evidence="3" id="KW-1185">Reference proteome</keyword>
<organism evidence="2 3">
    <name type="scientific">Dreissena polymorpha</name>
    <name type="common">Zebra mussel</name>
    <name type="synonym">Mytilus polymorpha</name>
    <dbReference type="NCBI Taxonomy" id="45954"/>
    <lineage>
        <taxon>Eukaryota</taxon>
        <taxon>Metazoa</taxon>
        <taxon>Spiralia</taxon>
        <taxon>Lophotrochozoa</taxon>
        <taxon>Mollusca</taxon>
        <taxon>Bivalvia</taxon>
        <taxon>Autobranchia</taxon>
        <taxon>Heteroconchia</taxon>
        <taxon>Euheterodonta</taxon>
        <taxon>Imparidentia</taxon>
        <taxon>Neoheterodontei</taxon>
        <taxon>Myida</taxon>
        <taxon>Dreissenoidea</taxon>
        <taxon>Dreissenidae</taxon>
        <taxon>Dreissena</taxon>
    </lineage>
</organism>
<feature type="region of interest" description="Disordered" evidence="1">
    <location>
        <begin position="62"/>
        <end position="130"/>
    </location>
</feature>